<dbReference type="NCBIfam" id="NF004829">
    <property type="entry name" value="PRK06183.1-3"/>
    <property type="match status" value="1"/>
</dbReference>
<organism evidence="4">
    <name type="scientific">marine metagenome</name>
    <dbReference type="NCBI Taxonomy" id="408172"/>
    <lineage>
        <taxon>unclassified sequences</taxon>
        <taxon>metagenomes</taxon>
        <taxon>ecological metagenomes</taxon>
    </lineage>
</organism>
<dbReference type="Gene3D" id="3.50.50.60">
    <property type="entry name" value="FAD/NAD(P)-binding domain"/>
    <property type="match status" value="1"/>
</dbReference>
<dbReference type="GO" id="GO:0008688">
    <property type="term" value="F:3-(3-hydroxyphenyl)propionate hydroxylase activity"/>
    <property type="evidence" value="ECO:0007669"/>
    <property type="project" value="TreeGrafter"/>
</dbReference>
<protein>
    <recommendedName>
        <fullName evidence="3">FAD-binding domain-containing protein</fullName>
    </recommendedName>
</protein>
<dbReference type="GO" id="GO:0071949">
    <property type="term" value="F:FAD binding"/>
    <property type="evidence" value="ECO:0007669"/>
    <property type="project" value="InterPro"/>
</dbReference>
<dbReference type="AlphaFoldDB" id="A0A381YGZ9"/>
<dbReference type="PRINTS" id="PR00420">
    <property type="entry name" value="RNGMNOXGNASE"/>
</dbReference>
<feature type="transmembrane region" description="Helical" evidence="2">
    <location>
        <begin position="7"/>
        <end position="33"/>
    </location>
</feature>
<dbReference type="PANTHER" id="PTHR43476:SF3">
    <property type="entry name" value="FAD-BINDING MONOOXYGENASE"/>
    <property type="match status" value="1"/>
</dbReference>
<accession>A0A381YGZ9</accession>
<reference evidence="4" key="1">
    <citation type="submission" date="2018-05" db="EMBL/GenBank/DDBJ databases">
        <authorList>
            <person name="Lanie J.A."/>
            <person name="Ng W.-L."/>
            <person name="Kazmierczak K.M."/>
            <person name="Andrzejewski T.M."/>
            <person name="Davidsen T.M."/>
            <person name="Wayne K.J."/>
            <person name="Tettelin H."/>
            <person name="Glass J.I."/>
            <person name="Rusch D."/>
            <person name="Podicherti R."/>
            <person name="Tsui H.-C.T."/>
            <person name="Winkler M.E."/>
        </authorList>
    </citation>
    <scope>NUCLEOTIDE SEQUENCE</scope>
</reference>
<dbReference type="GO" id="GO:0019622">
    <property type="term" value="P:3-(3-hydroxy)phenylpropionate catabolic process"/>
    <property type="evidence" value="ECO:0007669"/>
    <property type="project" value="TreeGrafter"/>
</dbReference>
<keyword evidence="1" id="KW-0560">Oxidoreductase</keyword>
<evidence type="ECO:0000256" key="2">
    <source>
        <dbReference type="SAM" id="Phobius"/>
    </source>
</evidence>
<sequence>MRGHFDVVIIGFGPTGATLANLLGLAGVSTLLMDREKQSCTLPRAVHFDGEVMRVFQTIGIGEQLVKRLRVNAGMRFVNKDTGMLLLDWPRPQEICEHAWYPSYRFHQPELEYELHENLNRFTSVEIRRGCEAQEIHEHEESVEVLYEDLESSEHYSVSGKFVVGCEGARSLIRKLICELPEDTIEDFGYNQPWLVVDVMLHEKKPELSDYTIQYCHPENPVTCARGPGLRRRWEFALTDNERHQPVNDALVWDRLRPWLNKEEAQLERYAVYEFHSTLALKWRKNRLFIAGDTAHQTPPFMGQGMCAGIRDVANLAWKLTLSLTRNPDPQLLDSYEQERIDHVRSYITTAINLGLLINSNSEQDLFEKLNSPDGKMKSIVPKLGKGLTVQENSQVGTICPQPTLTHVSDQPTLLDDHCGYAPVLLINSEWAEILSDEQSSALDKFQSAGMCVVCSELEPQIADVLNQLQIGAALIRADRYILSTSTDTDEFDVLLEQIQLIKPSCALLPGAGHWL</sequence>
<evidence type="ECO:0000313" key="4">
    <source>
        <dbReference type="EMBL" id="SVA76255.1"/>
    </source>
</evidence>
<dbReference type="Pfam" id="PF01494">
    <property type="entry name" value="FAD_binding_3"/>
    <property type="match status" value="1"/>
</dbReference>
<proteinExistence type="predicted"/>
<keyword evidence="2" id="KW-0472">Membrane</keyword>
<dbReference type="InterPro" id="IPR036188">
    <property type="entry name" value="FAD/NAD-bd_sf"/>
</dbReference>
<feature type="domain" description="FAD-binding" evidence="3">
    <location>
        <begin position="5"/>
        <end position="348"/>
    </location>
</feature>
<dbReference type="PANTHER" id="PTHR43476">
    <property type="entry name" value="3-(3-HYDROXY-PHENYL)PROPIONATE/3-HYDROXYCINNAMIC ACID HYDROXYLASE"/>
    <property type="match status" value="1"/>
</dbReference>
<dbReference type="EMBL" id="UINC01018205">
    <property type="protein sequence ID" value="SVA76255.1"/>
    <property type="molecule type" value="Genomic_DNA"/>
</dbReference>
<dbReference type="SUPFAM" id="SSF51905">
    <property type="entry name" value="FAD/NAD(P)-binding domain"/>
    <property type="match status" value="1"/>
</dbReference>
<dbReference type="Gene3D" id="3.30.9.10">
    <property type="entry name" value="D-Amino Acid Oxidase, subunit A, domain 2"/>
    <property type="match status" value="1"/>
</dbReference>
<name>A0A381YGZ9_9ZZZZ</name>
<keyword evidence="2" id="KW-1133">Transmembrane helix</keyword>
<dbReference type="InterPro" id="IPR002938">
    <property type="entry name" value="FAD-bd"/>
</dbReference>
<evidence type="ECO:0000256" key="1">
    <source>
        <dbReference type="ARBA" id="ARBA00023002"/>
    </source>
</evidence>
<keyword evidence="2" id="KW-0812">Transmembrane</keyword>
<evidence type="ECO:0000259" key="3">
    <source>
        <dbReference type="Pfam" id="PF01494"/>
    </source>
</evidence>
<gene>
    <name evidence="4" type="ORF">METZ01_LOCUS129109</name>
</gene>
<dbReference type="InterPro" id="IPR050631">
    <property type="entry name" value="PheA/TfdB_FAD_monoxygenase"/>
</dbReference>